<comment type="caution">
    <text evidence="2">The sequence shown here is derived from an EMBL/GenBank/DDBJ whole genome shotgun (WGS) entry which is preliminary data.</text>
</comment>
<evidence type="ECO:0000313" key="3">
    <source>
        <dbReference type="Proteomes" id="UP000499080"/>
    </source>
</evidence>
<evidence type="ECO:0000256" key="1">
    <source>
        <dbReference type="SAM" id="MobiDB-lite"/>
    </source>
</evidence>
<evidence type="ECO:0000313" key="2">
    <source>
        <dbReference type="EMBL" id="GBM80953.1"/>
    </source>
</evidence>
<dbReference type="AlphaFoldDB" id="A0A4Y2ISZ0"/>
<name>A0A4Y2ISZ0_ARAVE</name>
<sequence>MFFLLARTFSHEKRVEYLSLQPQTVSQPHLVVIKKTFEKSNSYQNHPDLARGRTVYLSDNSSSAEAGVLVSITVQGPSPPVGSTRYHRQRTSPSHYYTHQERETPLIYPVASYPWFPQ</sequence>
<dbReference type="Proteomes" id="UP000499080">
    <property type="component" value="Unassembled WGS sequence"/>
</dbReference>
<feature type="region of interest" description="Disordered" evidence="1">
    <location>
        <begin position="79"/>
        <end position="99"/>
    </location>
</feature>
<protein>
    <submittedName>
        <fullName evidence="2">Uncharacterized protein</fullName>
    </submittedName>
</protein>
<organism evidence="2 3">
    <name type="scientific">Araneus ventricosus</name>
    <name type="common">Orbweaver spider</name>
    <name type="synonym">Epeira ventricosa</name>
    <dbReference type="NCBI Taxonomy" id="182803"/>
    <lineage>
        <taxon>Eukaryota</taxon>
        <taxon>Metazoa</taxon>
        <taxon>Ecdysozoa</taxon>
        <taxon>Arthropoda</taxon>
        <taxon>Chelicerata</taxon>
        <taxon>Arachnida</taxon>
        <taxon>Araneae</taxon>
        <taxon>Araneomorphae</taxon>
        <taxon>Entelegynae</taxon>
        <taxon>Araneoidea</taxon>
        <taxon>Araneidae</taxon>
        <taxon>Araneus</taxon>
    </lineage>
</organism>
<proteinExistence type="predicted"/>
<gene>
    <name evidence="2" type="ORF">AVEN_275449_1</name>
</gene>
<dbReference type="EMBL" id="BGPR01002913">
    <property type="protein sequence ID" value="GBM80953.1"/>
    <property type="molecule type" value="Genomic_DNA"/>
</dbReference>
<keyword evidence="3" id="KW-1185">Reference proteome</keyword>
<reference evidence="2 3" key="1">
    <citation type="journal article" date="2019" name="Sci. Rep.">
        <title>Orb-weaving spider Araneus ventricosus genome elucidates the spidroin gene catalogue.</title>
        <authorList>
            <person name="Kono N."/>
            <person name="Nakamura H."/>
            <person name="Ohtoshi R."/>
            <person name="Moran D.A.P."/>
            <person name="Shinohara A."/>
            <person name="Yoshida Y."/>
            <person name="Fujiwara M."/>
            <person name="Mori M."/>
            <person name="Tomita M."/>
            <person name="Arakawa K."/>
        </authorList>
    </citation>
    <scope>NUCLEOTIDE SEQUENCE [LARGE SCALE GENOMIC DNA]</scope>
</reference>
<accession>A0A4Y2ISZ0</accession>